<sequence length="119" mass="12978">MMIIDKWILSHIKAPQTGPCAFVGLSQPLGKLSFKPVPHKRARGNPGRPMGAVILSWVERIVATDQGVKQRIAATFEMLDASDAITLSHGAMQCTYLLSCPGQSTVLHRPMLTQSKSRP</sequence>
<evidence type="ECO:0000313" key="1">
    <source>
        <dbReference type="EMBL" id="PRD52189.1"/>
    </source>
</evidence>
<dbReference type="AlphaFoldDB" id="A0A2S9JGT4"/>
<evidence type="ECO:0000313" key="2">
    <source>
        <dbReference type="Proteomes" id="UP000238563"/>
    </source>
</evidence>
<name>A0A2S9JGT4_9HYPH</name>
<dbReference type="EMBL" id="PVBT01000004">
    <property type="protein sequence ID" value="PRD52189.1"/>
    <property type="molecule type" value="Genomic_DNA"/>
</dbReference>
<organism evidence="1 2">
    <name type="scientific">Phyllobacterium myrsinacearum</name>
    <dbReference type="NCBI Taxonomy" id="28101"/>
    <lineage>
        <taxon>Bacteria</taxon>
        <taxon>Pseudomonadati</taxon>
        <taxon>Pseudomonadota</taxon>
        <taxon>Alphaproteobacteria</taxon>
        <taxon>Hyphomicrobiales</taxon>
        <taxon>Phyllobacteriaceae</taxon>
        <taxon>Phyllobacterium</taxon>
    </lineage>
</organism>
<accession>A0A2S9JGT4</accession>
<keyword evidence="2" id="KW-1185">Reference proteome</keyword>
<gene>
    <name evidence="1" type="ORF">C5750_14845</name>
</gene>
<protein>
    <submittedName>
        <fullName evidence="1">Uncharacterized protein</fullName>
    </submittedName>
</protein>
<proteinExistence type="predicted"/>
<comment type="caution">
    <text evidence="1">The sequence shown here is derived from an EMBL/GenBank/DDBJ whole genome shotgun (WGS) entry which is preliminary data.</text>
</comment>
<dbReference type="Proteomes" id="UP000238563">
    <property type="component" value="Unassembled WGS sequence"/>
</dbReference>
<reference evidence="1 2" key="1">
    <citation type="submission" date="2018-02" db="EMBL/GenBank/DDBJ databases">
        <title>The draft genome of Phyllobacterium myrsinacearum DSM5892.</title>
        <authorList>
            <person name="Li L."/>
            <person name="Liu L."/>
            <person name="Zhang X."/>
            <person name="Wang T."/>
        </authorList>
    </citation>
    <scope>NUCLEOTIDE SEQUENCE [LARGE SCALE GENOMIC DNA]</scope>
    <source>
        <strain evidence="1 2">DSM 5892</strain>
    </source>
</reference>